<name>A0A7V0Z5N2_UNCW3</name>
<dbReference type="PANTHER" id="PTHR43542:SF1">
    <property type="entry name" value="METHYLTRANSFERASE"/>
    <property type="match status" value="1"/>
</dbReference>
<keyword evidence="1 3" id="KW-0489">Methyltransferase</keyword>
<dbReference type="GO" id="GO:0052913">
    <property type="term" value="F:16S rRNA (guanine(966)-N(2))-methyltransferase activity"/>
    <property type="evidence" value="ECO:0007669"/>
    <property type="project" value="UniProtKB-EC"/>
</dbReference>
<reference evidence="3" key="1">
    <citation type="journal article" date="2020" name="mSystems">
        <title>Genome- and Community-Level Interaction Insights into Carbon Utilization and Element Cycling Functions of Hydrothermarchaeota in Hydrothermal Sediment.</title>
        <authorList>
            <person name="Zhou Z."/>
            <person name="Liu Y."/>
            <person name="Xu W."/>
            <person name="Pan J."/>
            <person name="Luo Z.H."/>
            <person name="Li M."/>
        </authorList>
    </citation>
    <scope>NUCLEOTIDE SEQUENCE [LARGE SCALE GENOMIC DNA]</scope>
    <source>
        <strain evidence="3">SpSt-258</strain>
    </source>
</reference>
<dbReference type="CDD" id="cd02440">
    <property type="entry name" value="AdoMet_MTases"/>
    <property type="match status" value="1"/>
</dbReference>
<dbReference type="AlphaFoldDB" id="A0A7V0Z5N2"/>
<dbReference type="InterPro" id="IPR029063">
    <property type="entry name" value="SAM-dependent_MTases_sf"/>
</dbReference>
<accession>A0A7V0Z5N2</accession>
<comment type="caution">
    <text evidence="3">The sequence shown here is derived from an EMBL/GenBank/DDBJ whole genome shotgun (WGS) entry which is preliminary data.</text>
</comment>
<dbReference type="InterPro" id="IPR004398">
    <property type="entry name" value="RNA_MeTrfase_RsmD"/>
</dbReference>
<dbReference type="EMBL" id="DSKY01000014">
    <property type="protein sequence ID" value="HDY58999.1"/>
    <property type="molecule type" value="Genomic_DNA"/>
</dbReference>
<dbReference type="Gene3D" id="3.40.50.150">
    <property type="entry name" value="Vaccinia Virus protein VP39"/>
    <property type="match status" value="1"/>
</dbReference>
<gene>
    <name evidence="3" type="primary">rsmD</name>
    <name evidence="3" type="ORF">ENP86_05560</name>
</gene>
<dbReference type="InterPro" id="IPR002052">
    <property type="entry name" value="DNA_methylase_N6_adenine_CS"/>
</dbReference>
<keyword evidence="2 3" id="KW-0808">Transferase</keyword>
<protein>
    <submittedName>
        <fullName evidence="3">16S rRNA (Guanine(966)-N(2))-methyltransferase RsmD</fullName>
        <ecNumber evidence="3">2.1.1.171</ecNumber>
    </submittedName>
</protein>
<dbReference type="GO" id="GO:0003676">
    <property type="term" value="F:nucleic acid binding"/>
    <property type="evidence" value="ECO:0007669"/>
    <property type="project" value="InterPro"/>
</dbReference>
<proteinExistence type="predicted"/>
<dbReference type="PANTHER" id="PTHR43542">
    <property type="entry name" value="METHYLTRANSFERASE"/>
    <property type="match status" value="1"/>
</dbReference>
<dbReference type="PROSITE" id="PS00092">
    <property type="entry name" value="N6_MTASE"/>
    <property type="match status" value="1"/>
</dbReference>
<evidence type="ECO:0000313" key="3">
    <source>
        <dbReference type="EMBL" id="HDY58999.1"/>
    </source>
</evidence>
<sequence>MNPGAQMCFGVHLIIMRILTGSYKGKQLKVSKNGIRPTRAIVRSAIFNILGERINDALVIDIFAGTGAMGIEALSRGARFCIFIEKNPATLLKNIKKLNLNDKIKVIKMDFRPGLKKMRGMQFDIVFVDPPYKTEYLYETLELLYFYQLLKENSIVVVEYSHFNPCPVIEGYEIIKEKKYGDTKISFLKLKRS</sequence>
<dbReference type="Pfam" id="PF03602">
    <property type="entry name" value="Cons_hypoth95"/>
    <property type="match status" value="1"/>
</dbReference>
<evidence type="ECO:0000256" key="1">
    <source>
        <dbReference type="ARBA" id="ARBA00022603"/>
    </source>
</evidence>
<dbReference type="NCBIfam" id="TIGR00095">
    <property type="entry name" value="16S rRNA (guanine(966)-N(2))-methyltransferase RsmD"/>
    <property type="match status" value="1"/>
</dbReference>
<dbReference type="EC" id="2.1.1.171" evidence="3"/>
<dbReference type="SUPFAM" id="SSF53335">
    <property type="entry name" value="S-adenosyl-L-methionine-dependent methyltransferases"/>
    <property type="match status" value="1"/>
</dbReference>
<organism evidence="3">
    <name type="scientific">candidate division WOR-3 bacterium</name>
    <dbReference type="NCBI Taxonomy" id="2052148"/>
    <lineage>
        <taxon>Bacteria</taxon>
        <taxon>Bacteria division WOR-3</taxon>
    </lineage>
</organism>
<evidence type="ECO:0000256" key="2">
    <source>
        <dbReference type="ARBA" id="ARBA00022679"/>
    </source>
</evidence>
<dbReference type="PIRSF" id="PIRSF004553">
    <property type="entry name" value="CHP00095"/>
    <property type="match status" value="1"/>
</dbReference>